<reference evidence="3" key="1">
    <citation type="submission" date="2022-08" db="UniProtKB">
        <authorList>
            <consortium name="EnsemblMetazoa"/>
        </authorList>
    </citation>
    <scope>IDENTIFICATION</scope>
    <source>
        <strain evidence="3">05x7-T-G4-1.051#20</strain>
    </source>
</reference>
<evidence type="ECO:0000313" key="3">
    <source>
        <dbReference type="EnsemblMetazoa" id="G16832.1:cds"/>
    </source>
</evidence>
<feature type="domain" description="Impact N-terminal" evidence="2">
    <location>
        <begin position="7"/>
        <end position="77"/>
    </location>
</feature>
<protein>
    <recommendedName>
        <fullName evidence="2">Impact N-terminal domain-containing protein</fullName>
    </recommendedName>
</protein>
<dbReference type="GO" id="GO:0140469">
    <property type="term" value="P:GCN2-mediated signaling"/>
    <property type="evidence" value="ECO:0007669"/>
    <property type="project" value="TreeGrafter"/>
</dbReference>
<dbReference type="InterPro" id="IPR036956">
    <property type="entry name" value="Impact_N_sf"/>
</dbReference>
<dbReference type="InterPro" id="IPR001498">
    <property type="entry name" value="Impact_N"/>
</dbReference>
<evidence type="ECO:0000259" key="2">
    <source>
        <dbReference type="Pfam" id="PF01205"/>
    </source>
</evidence>
<dbReference type="GO" id="GO:0005737">
    <property type="term" value="C:cytoplasm"/>
    <property type="evidence" value="ECO:0007669"/>
    <property type="project" value="TreeGrafter"/>
</dbReference>
<dbReference type="PANTHER" id="PTHR16301:SF25">
    <property type="entry name" value="PROTEIN IMPACT"/>
    <property type="match status" value="1"/>
</dbReference>
<evidence type="ECO:0000313" key="4">
    <source>
        <dbReference type="Proteomes" id="UP000005408"/>
    </source>
</evidence>
<dbReference type="GO" id="GO:0006446">
    <property type="term" value="P:regulation of translational initiation"/>
    <property type="evidence" value="ECO:0007669"/>
    <property type="project" value="TreeGrafter"/>
</dbReference>
<dbReference type="SUPFAM" id="SSF54211">
    <property type="entry name" value="Ribosomal protein S5 domain 2-like"/>
    <property type="match status" value="1"/>
</dbReference>
<dbReference type="Pfam" id="PF01205">
    <property type="entry name" value="Impact_N"/>
    <property type="match status" value="1"/>
</dbReference>
<dbReference type="AlphaFoldDB" id="A0A8W8J317"/>
<keyword evidence="4" id="KW-1185">Reference proteome</keyword>
<organism evidence="3 4">
    <name type="scientific">Magallana gigas</name>
    <name type="common">Pacific oyster</name>
    <name type="synonym">Crassostrea gigas</name>
    <dbReference type="NCBI Taxonomy" id="29159"/>
    <lineage>
        <taxon>Eukaryota</taxon>
        <taxon>Metazoa</taxon>
        <taxon>Spiralia</taxon>
        <taxon>Lophotrochozoa</taxon>
        <taxon>Mollusca</taxon>
        <taxon>Bivalvia</taxon>
        <taxon>Autobranchia</taxon>
        <taxon>Pteriomorphia</taxon>
        <taxon>Ostreida</taxon>
        <taxon>Ostreoidea</taxon>
        <taxon>Ostreidae</taxon>
        <taxon>Magallana</taxon>
    </lineage>
</organism>
<evidence type="ECO:0000256" key="1">
    <source>
        <dbReference type="ARBA" id="ARBA00007665"/>
    </source>
</evidence>
<accession>A0A8W8J317</accession>
<sequence>MFYSEGSAADHRILVYRFVDSAGKTHESFWDDGEHGAGRRLLQYMKTNQINNVGVVITRWSGPRHLGPDRWRIMEEHLCEVADTSLSSSVRSKERGGHRKGVPNSTDFNGSICCYH</sequence>
<dbReference type="PANTHER" id="PTHR16301">
    <property type="entry name" value="IMPACT-RELATED"/>
    <property type="match status" value="1"/>
</dbReference>
<dbReference type="Proteomes" id="UP000005408">
    <property type="component" value="Unassembled WGS sequence"/>
</dbReference>
<proteinExistence type="inferred from homology"/>
<comment type="similarity">
    <text evidence="1">Belongs to the IMPACT family.</text>
</comment>
<dbReference type="EnsemblMetazoa" id="G16832.1">
    <property type="protein sequence ID" value="G16832.1:cds"/>
    <property type="gene ID" value="G16832"/>
</dbReference>
<name>A0A8W8J317_MAGGI</name>
<dbReference type="InterPro" id="IPR023582">
    <property type="entry name" value="Impact"/>
</dbReference>
<dbReference type="Gene3D" id="3.30.230.30">
    <property type="entry name" value="Impact, N-terminal domain"/>
    <property type="match status" value="1"/>
</dbReference>
<dbReference type="InterPro" id="IPR020568">
    <property type="entry name" value="Ribosomal_Su5_D2-typ_SF"/>
</dbReference>